<keyword evidence="4 6" id="KW-0808">Transferase</keyword>
<proteinExistence type="predicted"/>
<reference evidence="6 7" key="1">
    <citation type="submission" date="2018-10" db="EMBL/GenBank/DDBJ databases">
        <title>Genomic Encyclopedia of Type Strains, Phase IV (KMG-IV): sequencing the most valuable type-strain genomes for metagenomic binning, comparative biology and taxonomic classification.</title>
        <authorList>
            <person name="Goeker M."/>
        </authorList>
    </citation>
    <scope>NUCLEOTIDE SEQUENCE [LARGE SCALE GENOMIC DNA]</scope>
    <source>
        <strain evidence="6 7">DSM 23800</strain>
    </source>
</reference>
<dbReference type="OrthoDB" id="6532169at2"/>
<evidence type="ECO:0000256" key="3">
    <source>
        <dbReference type="ARBA" id="ARBA00022676"/>
    </source>
</evidence>
<dbReference type="InterPro" id="IPR009993">
    <property type="entry name" value="WecF"/>
</dbReference>
<keyword evidence="3" id="KW-0328">Glycosyltransferase</keyword>
<keyword evidence="7" id="KW-1185">Reference proteome</keyword>
<comment type="caution">
    <text evidence="6">The sequence shown here is derived from an EMBL/GenBank/DDBJ whole genome shotgun (WGS) entry which is preliminary data.</text>
</comment>
<sequence>MTMIYHILGSNIPHHNQTVLGFFQNELLPKFLPKEESKNHQFWVVGESSLQTDYPHLALKYFSTKKQIANELIQLAKSEQDCYFLFHGQFNHWIWLAILFKQLPSDRCIWHIWGADLYEESTQWQFKLFYPLRRFAQKQLFRIWGTLGDLKYAHQNLKRNTELDRLVYFPTRLPSETLPSTILPCEQSAKRDRKLTILVGNSGDSSNQHILALRQIKQSLGLGEQIKLILPMGYPANNHRYIELVEQTANELFPLGVVDIIKEKMDFNDYLSLLAKCDLGYFNFKRQQGIGTICLLIQENIPVVLDPQNPFLEDMQASGISFLTTDHFSVELIEKKRQDLANIDKTRIPFFPSNYLTHWLHNLAELG</sequence>
<name>A0A420XEG9_9PAST</name>
<evidence type="ECO:0000256" key="2">
    <source>
        <dbReference type="ARBA" id="ARBA00022519"/>
    </source>
</evidence>
<evidence type="ECO:0000256" key="4">
    <source>
        <dbReference type="ARBA" id="ARBA00022679"/>
    </source>
</evidence>
<protein>
    <submittedName>
        <fullName evidence="6">dTDP-N-acetylfucosamine:lipid II N-acetylfucosaminyltransferase</fullName>
    </submittedName>
</protein>
<dbReference type="Pfam" id="PF07429">
    <property type="entry name" value="Glyco_transf_56"/>
    <property type="match status" value="1"/>
</dbReference>
<dbReference type="GO" id="GO:0009246">
    <property type="term" value="P:enterobacterial common antigen biosynthetic process"/>
    <property type="evidence" value="ECO:0007669"/>
    <property type="project" value="InterPro"/>
</dbReference>
<keyword evidence="1" id="KW-1003">Cell membrane</keyword>
<organism evidence="6 7">
    <name type="scientific">Otariodibacter oris</name>
    <dbReference type="NCBI Taxonomy" id="1032623"/>
    <lineage>
        <taxon>Bacteria</taxon>
        <taxon>Pseudomonadati</taxon>
        <taxon>Pseudomonadota</taxon>
        <taxon>Gammaproteobacteria</taxon>
        <taxon>Pasteurellales</taxon>
        <taxon>Pasteurellaceae</taxon>
        <taxon>Otariodibacter</taxon>
    </lineage>
</organism>
<evidence type="ECO:0000256" key="5">
    <source>
        <dbReference type="ARBA" id="ARBA00023136"/>
    </source>
</evidence>
<dbReference type="EMBL" id="RBJC01000012">
    <property type="protein sequence ID" value="RKR70509.1"/>
    <property type="molecule type" value="Genomic_DNA"/>
</dbReference>
<gene>
    <name evidence="6" type="ORF">DES31_1953</name>
</gene>
<evidence type="ECO:0000256" key="1">
    <source>
        <dbReference type="ARBA" id="ARBA00022475"/>
    </source>
</evidence>
<dbReference type="AlphaFoldDB" id="A0A420XEG9"/>
<evidence type="ECO:0000313" key="7">
    <source>
        <dbReference type="Proteomes" id="UP000280099"/>
    </source>
</evidence>
<dbReference type="GO" id="GO:0008417">
    <property type="term" value="F:fucosyltransferase activity"/>
    <property type="evidence" value="ECO:0007669"/>
    <property type="project" value="InterPro"/>
</dbReference>
<dbReference type="Proteomes" id="UP000280099">
    <property type="component" value="Unassembled WGS sequence"/>
</dbReference>
<keyword evidence="2" id="KW-0997">Cell inner membrane</keyword>
<evidence type="ECO:0000313" key="6">
    <source>
        <dbReference type="EMBL" id="RKR70509.1"/>
    </source>
</evidence>
<keyword evidence="5" id="KW-0472">Membrane</keyword>
<dbReference type="RefSeq" id="WP_121124404.1">
    <property type="nucleotide sequence ID" value="NZ_CP016604.1"/>
</dbReference>
<accession>A0A420XEG9</accession>